<gene>
    <name evidence="2" type="ORF">R3P38DRAFT_3182646</name>
</gene>
<evidence type="ECO:0000313" key="3">
    <source>
        <dbReference type="Proteomes" id="UP001362999"/>
    </source>
</evidence>
<evidence type="ECO:0000256" key="1">
    <source>
        <dbReference type="SAM" id="SignalP"/>
    </source>
</evidence>
<keyword evidence="1" id="KW-0732">Signal</keyword>
<feature type="chain" id="PRO_5043664991" description="Secreted protein" evidence="1">
    <location>
        <begin position="21"/>
        <end position="69"/>
    </location>
</feature>
<dbReference type="Proteomes" id="UP001362999">
    <property type="component" value="Unassembled WGS sequence"/>
</dbReference>
<evidence type="ECO:0008006" key="4">
    <source>
        <dbReference type="Google" id="ProtNLM"/>
    </source>
</evidence>
<organism evidence="2 3">
    <name type="scientific">Favolaschia claudopus</name>
    <dbReference type="NCBI Taxonomy" id="2862362"/>
    <lineage>
        <taxon>Eukaryota</taxon>
        <taxon>Fungi</taxon>
        <taxon>Dikarya</taxon>
        <taxon>Basidiomycota</taxon>
        <taxon>Agaricomycotina</taxon>
        <taxon>Agaricomycetes</taxon>
        <taxon>Agaricomycetidae</taxon>
        <taxon>Agaricales</taxon>
        <taxon>Marasmiineae</taxon>
        <taxon>Mycenaceae</taxon>
        <taxon>Favolaschia</taxon>
    </lineage>
</organism>
<dbReference type="EMBL" id="JAWWNJ010000017">
    <property type="protein sequence ID" value="KAK7038550.1"/>
    <property type="molecule type" value="Genomic_DNA"/>
</dbReference>
<keyword evidence="3" id="KW-1185">Reference proteome</keyword>
<protein>
    <recommendedName>
        <fullName evidence="4">Secreted protein</fullName>
    </recommendedName>
</protein>
<feature type="signal peptide" evidence="1">
    <location>
        <begin position="1"/>
        <end position="20"/>
    </location>
</feature>
<proteinExistence type="predicted"/>
<comment type="caution">
    <text evidence="2">The sequence shown here is derived from an EMBL/GenBank/DDBJ whole genome shotgun (WGS) entry which is preliminary data.</text>
</comment>
<accession>A0AAW0CK24</accession>
<name>A0AAW0CK24_9AGAR</name>
<evidence type="ECO:0000313" key="2">
    <source>
        <dbReference type="EMBL" id="KAK7038550.1"/>
    </source>
</evidence>
<sequence length="69" mass="7605">MSPCPARLFIVVANISLAAAAAYSPLCHPPASFMPCHQVSNAWCHFFALGRRPLCFALYNASRQPLWTL</sequence>
<reference evidence="2 3" key="1">
    <citation type="journal article" date="2024" name="J Genomics">
        <title>Draft genome sequencing and assembly of Favolaschia claudopus CIRM-BRFM 2984 isolated from oak limbs.</title>
        <authorList>
            <person name="Navarro D."/>
            <person name="Drula E."/>
            <person name="Chaduli D."/>
            <person name="Cazenave R."/>
            <person name="Ahrendt S."/>
            <person name="Wang J."/>
            <person name="Lipzen A."/>
            <person name="Daum C."/>
            <person name="Barry K."/>
            <person name="Grigoriev I.V."/>
            <person name="Favel A."/>
            <person name="Rosso M.N."/>
            <person name="Martin F."/>
        </authorList>
    </citation>
    <scope>NUCLEOTIDE SEQUENCE [LARGE SCALE GENOMIC DNA]</scope>
    <source>
        <strain evidence="2 3">CIRM-BRFM 2984</strain>
    </source>
</reference>
<dbReference type="AlphaFoldDB" id="A0AAW0CK24"/>